<dbReference type="AlphaFoldDB" id="A0A3N7H5W6"/>
<keyword evidence="2" id="KW-1185">Reference proteome</keyword>
<sequence>MVLRSSKRKVKILSDYGAVHHAAEEQGEDSSEPCIQQSNLRLLYSAASLSLSKLDVEQEVQEIITDGRFLGFGDMHNLKIFAADIQGQLIRENETG</sequence>
<organism evidence="1 2">
    <name type="scientific">Populus trichocarpa</name>
    <name type="common">Western balsam poplar</name>
    <name type="synonym">Populus balsamifera subsp. trichocarpa</name>
    <dbReference type="NCBI Taxonomy" id="3694"/>
    <lineage>
        <taxon>Eukaryota</taxon>
        <taxon>Viridiplantae</taxon>
        <taxon>Streptophyta</taxon>
        <taxon>Embryophyta</taxon>
        <taxon>Tracheophyta</taxon>
        <taxon>Spermatophyta</taxon>
        <taxon>Magnoliopsida</taxon>
        <taxon>eudicotyledons</taxon>
        <taxon>Gunneridae</taxon>
        <taxon>Pentapetalae</taxon>
        <taxon>rosids</taxon>
        <taxon>fabids</taxon>
        <taxon>Malpighiales</taxon>
        <taxon>Salicaceae</taxon>
        <taxon>Saliceae</taxon>
        <taxon>Populus</taxon>
    </lineage>
</organism>
<dbReference type="Proteomes" id="UP000006729">
    <property type="component" value="Chromosome 17"/>
</dbReference>
<accession>A0A3N7H5W6</accession>
<protein>
    <submittedName>
        <fullName evidence="1">Uncharacterized protein</fullName>
    </submittedName>
</protein>
<proteinExistence type="predicted"/>
<reference evidence="1 2" key="1">
    <citation type="journal article" date="2006" name="Science">
        <title>The genome of black cottonwood, Populus trichocarpa (Torr. &amp; Gray).</title>
        <authorList>
            <person name="Tuskan G.A."/>
            <person name="Difazio S."/>
            <person name="Jansson S."/>
            <person name="Bohlmann J."/>
            <person name="Grigoriev I."/>
            <person name="Hellsten U."/>
            <person name="Putnam N."/>
            <person name="Ralph S."/>
            <person name="Rombauts S."/>
            <person name="Salamov A."/>
            <person name="Schein J."/>
            <person name="Sterck L."/>
            <person name="Aerts A."/>
            <person name="Bhalerao R.R."/>
            <person name="Bhalerao R.P."/>
            <person name="Blaudez D."/>
            <person name="Boerjan W."/>
            <person name="Brun A."/>
            <person name="Brunner A."/>
            <person name="Busov V."/>
            <person name="Campbell M."/>
            <person name="Carlson J."/>
            <person name="Chalot M."/>
            <person name="Chapman J."/>
            <person name="Chen G.L."/>
            <person name="Cooper D."/>
            <person name="Coutinho P.M."/>
            <person name="Couturier J."/>
            <person name="Covert S."/>
            <person name="Cronk Q."/>
            <person name="Cunningham R."/>
            <person name="Davis J."/>
            <person name="Degroeve S."/>
            <person name="Dejardin A."/>
            <person name="Depamphilis C."/>
            <person name="Detter J."/>
            <person name="Dirks B."/>
            <person name="Dubchak I."/>
            <person name="Duplessis S."/>
            <person name="Ehlting J."/>
            <person name="Ellis B."/>
            <person name="Gendler K."/>
            <person name="Goodstein D."/>
            <person name="Gribskov M."/>
            <person name="Grimwood J."/>
            <person name="Groover A."/>
            <person name="Gunter L."/>
            <person name="Hamberger B."/>
            <person name="Heinze B."/>
            <person name="Helariutta Y."/>
            <person name="Henrissat B."/>
            <person name="Holligan D."/>
            <person name="Holt R."/>
            <person name="Huang W."/>
            <person name="Islam-Faridi N."/>
            <person name="Jones S."/>
            <person name="Jones-Rhoades M."/>
            <person name="Jorgensen R."/>
            <person name="Joshi C."/>
            <person name="Kangasjarvi J."/>
            <person name="Karlsson J."/>
            <person name="Kelleher C."/>
            <person name="Kirkpatrick R."/>
            <person name="Kirst M."/>
            <person name="Kohler A."/>
            <person name="Kalluri U."/>
            <person name="Larimer F."/>
            <person name="Leebens-Mack J."/>
            <person name="Leple J.C."/>
            <person name="Locascio P."/>
            <person name="Lou Y."/>
            <person name="Lucas S."/>
            <person name="Martin F."/>
            <person name="Montanini B."/>
            <person name="Napoli C."/>
            <person name="Nelson D.R."/>
            <person name="Nelson C."/>
            <person name="Nieminen K."/>
            <person name="Nilsson O."/>
            <person name="Pereda V."/>
            <person name="Peter G."/>
            <person name="Philippe R."/>
            <person name="Pilate G."/>
            <person name="Poliakov A."/>
            <person name="Razumovskaya J."/>
            <person name="Richardson P."/>
            <person name="Rinaldi C."/>
            <person name="Ritland K."/>
            <person name="Rouze P."/>
            <person name="Ryaboy D."/>
            <person name="Schmutz J."/>
            <person name="Schrader J."/>
            <person name="Segerman B."/>
            <person name="Shin H."/>
            <person name="Siddiqui A."/>
            <person name="Sterky F."/>
            <person name="Terry A."/>
            <person name="Tsai C.J."/>
            <person name="Uberbacher E."/>
            <person name="Unneberg P."/>
            <person name="Vahala J."/>
            <person name="Wall K."/>
            <person name="Wessler S."/>
            <person name="Yang G."/>
            <person name="Yin T."/>
            <person name="Douglas C."/>
            <person name="Marra M."/>
            <person name="Sandberg G."/>
            <person name="Van de Peer Y."/>
            <person name="Rokhsar D."/>
        </authorList>
    </citation>
    <scope>NUCLEOTIDE SEQUENCE [LARGE SCALE GENOMIC DNA]</scope>
    <source>
        <strain evidence="2">cv. Nisqually</strain>
    </source>
</reference>
<dbReference type="EMBL" id="CM009306">
    <property type="protein sequence ID" value="RQP02102.1"/>
    <property type="molecule type" value="Genomic_DNA"/>
</dbReference>
<name>A0A3N7H5W6_POPTR</name>
<dbReference type="InParanoid" id="A0A3N7H5W6"/>
<evidence type="ECO:0000313" key="2">
    <source>
        <dbReference type="Proteomes" id="UP000006729"/>
    </source>
</evidence>
<gene>
    <name evidence="1" type="ORF">POPTR_017G089850</name>
</gene>
<evidence type="ECO:0000313" key="1">
    <source>
        <dbReference type="EMBL" id="RQP02102.1"/>
    </source>
</evidence>